<protein>
    <submittedName>
        <fullName evidence="8">DNA-binding response regulator</fullName>
    </submittedName>
</protein>
<name>A0A917HP17_9BACT</name>
<dbReference type="GO" id="GO:0005829">
    <property type="term" value="C:cytosol"/>
    <property type="evidence" value="ECO:0007669"/>
    <property type="project" value="TreeGrafter"/>
</dbReference>
<keyword evidence="1 4" id="KW-0597">Phosphoprotein</keyword>
<dbReference type="GO" id="GO:0000156">
    <property type="term" value="F:phosphorelay response regulator activity"/>
    <property type="evidence" value="ECO:0007669"/>
    <property type="project" value="TreeGrafter"/>
</dbReference>
<evidence type="ECO:0000256" key="3">
    <source>
        <dbReference type="ARBA" id="ARBA00023125"/>
    </source>
</evidence>
<sequence length="245" mass="27897">MVHEMELTTEAQNEILPTVSLGTILIIEDDPRMQKVLRRIFTEECYVAIVAGDGQTGLDLFRREHPLAVILDLILPNISGRELCQTFKGLSTETPIIVLSAITEVADKVLLLELGADDYVTKPFSPRELTARVQAAIRRQRKPAPPTIYRFADCEVDFKKMTVRRSGRPVVLTAHEFKLLKFFTENAERVLTRDVLLNEVWGYNFYPTTRTVDNQILKLRQKLEPDSANPKHLLTIYGAGYKFVP</sequence>
<evidence type="ECO:0000313" key="9">
    <source>
        <dbReference type="Proteomes" id="UP000647241"/>
    </source>
</evidence>
<dbReference type="EMBL" id="BMGT01000003">
    <property type="protein sequence ID" value="GGG85909.1"/>
    <property type="molecule type" value="Genomic_DNA"/>
</dbReference>
<dbReference type="Proteomes" id="UP000647241">
    <property type="component" value="Unassembled WGS sequence"/>
</dbReference>
<dbReference type="Gene3D" id="6.10.250.690">
    <property type="match status" value="1"/>
</dbReference>
<evidence type="ECO:0000313" key="8">
    <source>
        <dbReference type="EMBL" id="GGG85909.1"/>
    </source>
</evidence>
<keyword evidence="2" id="KW-0902">Two-component regulatory system</keyword>
<dbReference type="InterPro" id="IPR011006">
    <property type="entry name" value="CheY-like_superfamily"/>
</dbReference>
<dbReference type="InterPro" id="IPR039420">
    <property type="entry name" value="WalR-like"/>
</dbReference>
<dbReference type="InterPro" id="IPR036388">
    <property type="entry name" value="WH-like_DNA-bd_sf"/>
</dbReference>
<gene>
    <name evidence="8" type="ORF">GCM10011585_32240</name>
</gene>
<feature type="domain" description="OmpR/PhoB-type" evidence="7">
    <location>
        <begin position="146"/>
        <end position="245"/>
    </location>
</feature>
<dbReference type="InterPro" id="IPR001867">
    <property type="entry name" value="OmpR/PhoB-type_DNA-bd"/>
</dbReference>
<dbReference type="Pfam" id="PF00072">
    <property type="entry name" value="Response_reg"/>
    <property type="match status" value="1"/>
</dbReference>
<evidence type="ECO:0000256" key="4">
    <source>
        <dbReference type="PROSITE-ProRule" id="PRU00169"/>
    </source>
</evidence>
<evidence type="ECO:0000259" key="6">
    <source>
        <dbReference type="PROSITE" id="PS50110"/>
    </source>
</evidence>
<dbReference type="Gene3D" id="1.10.10.10">
    <property type="entry name" value="Winged helix-like DNA-binding domain superfamily/Winged helix DNA-binding domain"/>
    <property type="match status" value="1"/>
</dbReference>
<dbReference type="Pfam" id="PF00486">
    <property type="entry name" value="Trans_reg_C"/>
    <property type="match status" value="1"/>
</dbReference>
<dbReference type="SUPFAM" id="SSF52172">
    <property type="entry name" value="CheY-like"/>
    <property type="match status" value="1"/>
</dbReference>
<dbReference type="GO" id="GO:0000976">
    <property type="term" value="F:transcription cis-regulatory region binding"/>
    <property type="evidence" value="ECO:0007669"/>
    <property type="project" value="TreeGrafter"/>
</dbReference>
<dbReference type="GO" id="GO:0006355">
    <property type="term" value="P:regulation of DNA-templated transcription"/>
    <property type="evidence" value="ECO:0007669"/>
    <property type="project" value="InterPro"/>
</dbReference>
<dbReference type="GO" id="GO:0032993">
    <property type="term" value="C:protein-DNA complex"/>
    <property type="evidence" value="ECO:0007669"/>
    <property type="project" value="TreeGrafter"/>
</dbReference>
<evidence type="ECO:0000256" key="1">
    <source>
        <dbReference type="ARBA" id="ARBA00022553"/>
    </source>
</evidence>
<dbReference type="PANTHER" id="PTHR48111">
    <property type="entry name" value="REGULATOR OF RPOS"/>
    <property type="match status" value="1"/>
</dbReference>
<dbReference type="SMART" id="SM00862">
    <property type="entry name" value="Trans_reg_C"/>
    <property type="match status" value="1"/>
</dbReference>
<dbReference type="Gene3D" id="3.40.50.2300">
    <property type="match status" value="1"/>
</dbReference>
<dbReference type="InterPro" id="IPR001789">
    <property type="entry name" value="Sig_transdc_resp-reg_receiver"/>
</dbReference>
<dbReference type="RefSeq" id="WP_229739375.1">
    <property type="nucleotide sequence ID" value="NZ_BMGT01000003.1"/>
</dbReference>
<keyword evidence="3 5" id="KW-0238">DNA-binding</keyword>
<reference evidence="8" key="2">
    <citation type="submission" date="2020-09" db="EMBL/GenBank/DDBJ databases">
        <authorList>
            <person name="Sun Q."/>
            <person name="Zhou Y."/>
        </authorList>
    </citation>
    <scope>NUCLEOTIDE SEQUENCE</scope>
    <source>
        <strain evidence="8">CGMCC 1.12997</strain>
    </source>
</reference>
<evidence type="ECO:0000259" key="7">
    <source>
        <dbReference type="PROSITE" id="PS51755"/>
    </source>
</evidence>
<accession>A0A917HP17</accession>
<proteinExistence type="predicted"/>
<feature type="DNA-binding region" description="OmpR/PhoB-type" evidence="5">
    <location>
        <begin position="146"/>
        <end position="245"/>
    </location>
</feature>
<dbReference type="PROSITE" id="PS50110">
    <property type="entry name" value="RESPONSE_REGULATORY"/>
    <property type="match status" value="1"/>
</dbReference>
<dbReference type="PANTHER" id="PTHR48111:SF40">
    <property type="entry name" value="PHOSPHATE REGULON TRANSCRIPTIONAL REGULATORY PROTEIN PHOB"/>
    <property type="match status" value="1"/>
</dbReference>
<evidence type="ECO:0000256" key="5">
    <source>
        <dbReference type="PROSITE-ProRule" id="PRU01091"/>
    </source>
</evidence>
<feature type="domain" description="Response regulatory" evidence="6">
    <location>
        <begin position="23"/>
        <end position="137"/>
    </location>
</feature>
<dbReference type="PROSITE" id="PS51755">
    <property type="entry name" value="OMPR_PHOB"/>
    <property type="match status" value="1"/>
</dbReference>
<dbReference type="AlphaFoldDB" id="A0A917HP17"/>
<comment type="caution">
    <text evidence="8">The sequence shown here is derived from an EMBL/GenBank/DDBJ whole genome shotgun (WGS) entry which is preliminary data.</text>
</comment>
<dbReference type="CDD" id="cd00383">
    <property type="entry name" value="trans_reg_C"/>
    <property type="match status" value="1"/>
</dbReference>
<dbReference type="SMART" id="SM00448">
    <property type="entry name" value="REC"/>
    <property type="match status" value="1"/>
</dbReference>
<reference evidence="8" key="1">
    <citation type="journal article" date="2014" name="Int. J. Syst. Evol. Microbiol.">
        <title>Complete genome sequence of Corynebacterium casei LMG S-19264T (=DSM 44701T), isolated from a smear-ripened cheese.</title>
        <authorList>
            <consortium name="US DOE Joint Genome Institute (JGI-PGF)"/>
            <person name="Walter F."/>
            <person name="Albersmeier A."/>
            <person name="Kalinowski J."/>
            <person name="Ruckert C."/>
        </authorList>
    </citation>
    <scope>NUCLEOTIDE SEQUENCE</scope>
    <source>
        <strain evidence="8">CGMCC 1.12997</strain>
    </source>
</reference>
<dbReference type="CDD" id="cd17574">
    <property type="entry name" value="REC_OmpR"/>
    <property type="match status" value="1"/>
</dbReference>
<keyword evidence="9" id="KW-1185">Reference proteome</keyword>
<feature type="modified residue" description="4-aspartylphosphate" evidence="4">
    <location>
        <position position="72"/>
    </location>
</feature>
<evidence type="ECO:0000256" key="2">
    <source>
        <dbReference type="ARBA" id="ARBA00023012"/>
    </source>
</evidence>
<organism evidence="8 9">
    <name type="scientific">Edaphobacter dinghuensis</name>
    <dbReference type="NCBI Taxonomy" id="1560005"/>
    <lineage>
        <taxon>Bacteria</taxon>
        <taxon>Pseudomonadati</taxon>
        <taxon>Acidobacteriota</taxon>
        <taxon>Terriglobia</taxon>
        <taxon>Terriglobales</taxon>
        <taxon>Acidobacteriaceae</taxon>
        <taxon>Edaphobacter</taxon>
    </lineage>
</organism>